<dbReference type="EMBL" id="AUPC02000411">
    <property type="protein sequence ID" value="POG60080.1"/>
    <property type="molecule type" value="Genomic_DNA"/>
</dbReference>
<proteinExistence type="predicted"/>
<reference evidence="1 2" key="2">
    <citation type="journal article" date="2018" name="New Phytol.">
        <title>High intraspecific genome diversity in the model arbuscular mycorrhizal symbiont Rhizophagus irregularis.</title>
        <authorList>
            <person name="Chen E.C.H."/>
            <person name="Morin E."/>
            <person name="Beaudet D."/>
            <person name="Noel J."/>
            <person name="Yildirir G."/>
            <person name="Ndikumana S."/>
            <person name="Charron P."/>
            <person name="St-Onge C."/>
            <person name="Giorgi J."/>
            <person name="Kruger M."/>
            <person name="Marton T."/>
            <person name="Ropars J."/>
            <person name="Grigoriev I.V."/>
            <person name="Hainaut M."/>
            <person name="Henrissat B."/>
            <person name="Roux C."/>
            <person name="Martin F."/>
            <person name="Corradi N."/>
        </authorList>
    </citation>
    <scope>NUCLEOTIDE SEQUENCE [LARGE SCALE GENOMIC DNA]</scope>
    <source>
        <strain evidence="1 2">DAOM 197198</strain>
    </source>
</reference>
<accession>A0A2P4P3Y4</accession>
<dbReference type="AlphaFoldDB" id="A0A2P4P3Y4"/>
<evidence type="ECO:0000313" key="2">
    <source>
        <dbReference type="Proteomes" id="UP000018888"/>
    </source>
</evidence>
<protein>
    <submittedName>
        <fullName evidence="1">Uncharacterized protein</fullName>
    </submittedName>
</protein>
<organism evidence="1 2">
    <name type="scientific">Rhizophagus irregularis (strain DAOM 181602 / DAOM 197198 / MUCL 43194)</name>
    <name type="common">Arbuscular mycorrhizal fungus</name>
    <name type="synonym">Glomus intraradices</name>
    <dbReference type="NCBI Taxonomy" id="747089"/>
    <lineage>
        <taxon>Eukaryota</taxon>
        <taxon>Fungi</taxon>
        <taxon>Fungi incertae sedis</taxon>
        <taxon>Mucoromycota</taxon>
        <taxon>Glomeromycotina</taxon>
        <taxon>Glomeromycetes</taxon>
        <taxon>Glomerales</taxon>
        <taxon>Glomeraceae</taxon>
        <taxon>Rhizophagus</taxon>
    </lineage>
</organism>
<gene>
    <name evidence="1" type="ORF">GLOIN_2v1884577</name>
</gene>
<name>A0A2P4P3Y4_RHIID</name>
<evidence type="ECO:0000313" key="1">
    <source>
        <dbReference type="EMBL" id="POG60080.1"/>
    </source>
</evidence>
<dbReference type="VEuPathDB" id="FungiDB:RhiirFUN_009059"/>
<comment type="caution">
    <text evidence="1">The sequence shown here is derived from an EMBL/GenBank/DDBJ whole genome shotgun (WGS) entry which is preliminary data.</text>
</comment>
<dbReference type="Proteomes" id="UP000018888">
    <property type="component" value="Unassembled WGS sequence"/>
</dbReference>
<reference evidence="1 2" key="1">
    <citation type="journal article" date="2013" name="Proc. Natl. Acad. Sci. U.S.A.">
        <title>Genome of an arbuscular mycorrhizal fungus provides insight into the oldest plant symbiosis.</title>
        <authorList>
            <person name="Tisserant E."/>
            <person name="Malbreil M."/>
            <person name="Kuo A."/>
            <person name="Kohler A."/>
            <person name="Symeonidi A."/>
            <person name="Balestrini R."/>
            <person name="Charron P."/>
            <person name="Duensing N."/>
            <person name="Frei Dit Frey N."/>
            <person name="Gianinazzi-Pearson V."/>
            <person name="Gilbert L.B."/>
            <person name="Handa Y."/>
            <person name="Herr J.R."/>
            <person name="Hijri M."/>
            <person name="Koul R."/>
            <person name="Kawaguchi M."/>
            <person name="Krajinski F."/>
            <person name="Lammers P.J."/>
            <person name="Masclaux F.G."/>
            <person name="Murat C."/>
            <person name="Morin E."/>
            <person name="Ndikumana S."/>
            <person name="Pagni M."/>
            <person name="Petitpierre D."/>
            <person name="Requena N."/>
            <person name="Rosikiewicz P."/>
            <person name="Riley R."/>
            <person name="Saito K."/>
            <person name="San Clemente H."/>
            <person name="Shapiro H."/>
            <person name="van Tuinen D."/>
            <person name="Becard G."/>
            <person name="Bonfante P."/>
            <person name="Paszkowski U."/>
            <person name="Shachar-Hill Y.Y."/>
            <person name="Tuskan G.A."/>
            <person name="Young P.W."/>
            <person name="Sanders I.R."/>
            <person name="Henrissat B."/>
            <person name="Rensing S.A."/>
            <person name="Grigoriev I.V."/>
            <person name="Corradi N."/>
            <person name="Roux C."/>
            <person name="Martin F."/>
        </authorList>
    </citation>
    <scope>NUCLEOTIDE SEQUENCE [LARGE SCALE GENOMIC DNA]</scope>
    <source>
        <strain evidence="1 2">DAOM 197198</strain>
    </source>
</reference>
<keyword evidence="2" id="KW-1185">Reference proteome</keyword>
<sequence>MNEHKFFHYAPNYDKFYHITCQIILQGSDFFDDRNYDHGFFYNINHTENYYITCEILPHSLIANMLNRKTYGIDIGINNSERKEVLSLHQKLNLEQDLERILPFHLTQHHTSNRELKMNSDRNLNSPYGYNTQTISIGDSQTNFDNSFSKQIELGYYTNNVTSSQQGNFNSIPQQIPKRPGNNGNANSFCGNIGNNVMTTQAVSITNSQGNGFLQSINPFSTSATPQNRVIHNVTTNSQQQIDFNNISLHITDREMGSFHEVLTRNFAYTWQQVDLNNNCRDTDLYGGNIRNNVMTTQANGLTYDYQDINDIHQSQQQVDFNNNYGNSYNENIENNVTTSQANGLTCDHQDIVNDIHQVNHINNNYRGTDSHNENIENNVTTTQANDLTCDHQDINDIHQVNHINNNYEDIDSHNSNIDNNVMTCDRQDVSDIHQVTRYKTLKIVEQENIVNKRWVQAIRASFKDVKNLVVTDINKCERQIANPRTWIDHNKHTMFLEK</sequence>